<evidence type="ECO:0000313" key="2">
    <source>
        <dbReference type="EMBL" id="KAG5511696.1"/>
    </source>
</evidence>
<evidence type="ECO:0000313" key="3">
    <source>
        <dbReference type="Proteomes" id="UP000674318"/>
    </source>
</evidence>
<proteinExistence type="predicted"/>
<evidence type="ECO:0000256" key="1">
    <source>
        <dbReference type="SAM" id="MobiDB-lite"/>
    </source>
</evidence>
<dbReference type="AlphaFoldDB" id="A0A836YI35"/>
<feature type="region of interest" description="Disordered" evidence="1">
    <location>
        <begin position="369"/>
        <end position="404"/>
    </location>
</feature>
<feature type="region of interest" description="Disordered" evidence="1">
    <location>
        <begin position="457"/>
        <end position="487"/>
    </location>
</feature>
<accession>A0A836YI35</accession>
<dbReference type="GeneID" id="94293310"/>
<keyword evidence="3" id="KW-1185">Reference proteome</keyword>
<feature type="compositionally biased region" description="Acidic residues" evidence="1">
    <location>
        <begin position="372"/>
        <end position="389"/>
    </location>
</feature>
<dbReference type="EMBL" id="JAFJZO010000004">
    <property type="protein sequence ID" value="KAG5511696.1"/>
    <property type="molecule type" value="Genomic_DNA"/>
</dbReference>
<sequence>MSDASAAPSSSTTPSATLTLRDYMLHQRVLQQLLRSQPVWLLDTVLDLRYRARIRLSLTPHPQLYFTEDVANECFRTEVDGQLSLTCGTPKQRGAVCQASAVEDTYPVVPLTPACSIEPIAVTGESADSGLRLCVAPAAACGATASADSISFLILSASTEAGIAPASAWVAVLRRLCRLSSAPRRENDAIDLTQREGTNGQSGLVSCHMDPVSTDWSRAAALGAISDAEEAWPTGKPNSGPRSAAASSASFVRASPICSPAHLLTGALLDRDVEEDRQQLQHLTAALRARTREADALKAQLRRVTSRVPSPVSVGVDLTPLITDAAVDRRTVAVSSAEVSGKESERPPTMAHVSTGLVPAVQGFLSLRTETSSEEDEDNDGDDGDEAEESVSGGRGTSRALRNGLRDSVSGASFDLSVDSARPQAPRSGHVCNLGCLGPTCGDEEALRMYKAIHGGRGSSSSSCSGSCSSTSPISSAASVDMMPLPK</sequence>
<dbReference type="KEGG" id="phet:94293310"/>
<dbReference type="RefSeq" id="XP_067759788.1">
    <property type="nucleotide sequence ID" value="XM_067903233.1"/>
</dbReference>
<name>A0A836YI35_9TRYP</name>
<organism evidence="2 3">
    <name type="scientific">Porcisia hertigi</name>
    <dbReference type="NCBI Taxonomy" id="2761500"/>
    <lineage>
        <taxon>Eukaryota</taxon>
        <taxon>Discoba</taxon>
        <taxon>Euglenozoa</taxon>
        <taxon>Kinetoplastea</taxon>
        <taxon>Metakinetoplastina</taxon>
        <taxon>Trypanosomatida</taxon>
        <taxon>Trypanosomatidae</taxon>
        <taxon>Leishmaniinae</taxon>
        <taxon>Porcisia</taxon>
    </lineage>
</organism>
<feature type="region of interest" description="Disordered" evidence="1">
    <location>
        <begin position="337"/>
        <end position="357"/>
    </location>
</feature>
<protein>
    <submittedName>
        <fullName evidence="2">Uncharacterized protein</fullName>
    </submittedName>
</protein>
<comment type="caution">
    <text evidence="2">The sequence shown here is derived from an EMBL/GenBank/DDBJ whole genome shotgun (WGS) entry which is preliminary data.</text>
</comment>
<reference evidence="2 3" key="1">
    <citation type="submission" date="2021-02" db="EMBL/GenBank/DDBJ databases">
        <title>Porcisia hertigi Genome sequencing and assembly.</title>
        <authorList>
            <person name="Almutairi H."/>
            <person name="Gatherer D."/>
        </authorList>
    </citation>
    <scope>NUCLEOTIDE SEQUENCE [LARGE SCALE GENOMIC DNA]</scope>
    <source>
        <strain evidence="2 3">C119</strain>
    </source>
</reference>
<gene>
    <name evidence="2" type="ORF">JKF63_07294</name>
</gene>
<dbReference type="OrthoDB" id="267016at2759"/>
<dbReference type="Proteomes" id="UP000674318">
    <property type="component" value="Unassembled WGS sequence"/>
</dbReference>
<feature type="compositionally biased region" description="Low complexity" evidence="1">
    <location>
        <begin position="459"/>
        <end position="479"/>
    </location>
</feature>